<dbReference type="AlphaFoldDB" id="A0A6V8LPX1"/>
<dbReference type="PANTHER" id="PTHR38598">
    <property type="entry name" value="INNER MEMBRANE PROTEIN YJCH"/>
    <property type="match status" value="1"/>
</dbReference>
<dbReference type="Proteomes" id="UP000494245">
    <property type="component" value="Unassembled WGS sequence"/>
</dbReference>
<organism evidence="2 3">
    <name type="scientific">Fundidesulfovibrio magnetotacticus</name>
    <dbReference type="NCBI Taxonomy" id="2730080"/>
    <lineage>
        <taxon>Bacteria</taxon>
        <taxon>Pseudomonadati</taxon>
        <taxon>Thermodesulfobacteriota</taxon>
        <taxon>Desulfovibrionia</taxon>
        <taxon>Desulfovibrionales</taxon>
        <taxon>Desulfovibrionaceae</taxon>
        <taxon>Fundidesulfovibrio</taxon>
    </lineage>
</organism>
<feature type="transmembrane region" description="Helical" evidence="1">
    <location>
        <begin position="21"/>
        <end position="42"/>
    </location>
</feature>
<evidence type="ECO:0000313" key="2">
    <source>
        <dbReference type="EMBL" id="GFK93040.1"/>
    </source>
</evidence>
<protein>
    <submittedName>
        <fullName evidence="2">Inner membrane protein YjcH</fullName>
    </submittedName>
</protein>
<accession>A0A6V8LPX1</accession>
<keyword evidence="3" id="KW-1185">Reference proteome</keyword>
<keyword evidence="1" id="KW-1133">Transmembrane helix</keyword>
<evidence type="ECO:0000313" key="3">
    <source>
        <dbReference type="Proteomes" id="UP000494245"/>
    </source>
</evidence>
<dbReference type="EMBL" id="BLTE01000002">
    <property type="protein sequence ID" value="GFK93040.1"/>
    <property type="molecule type" value="Genomic_DNA"/>
</dbReference>
<dbReference type="InterPro" id="IPR052959">
    <property type="entry name" value="Inner_membrane_assoc"/>
</dbReference>
<gene>
    <name evidence="2" type="primary">yjcH</name>
    <name evidence="2" type="ORF">NNJEOMEG_00869</name>
</gene>
<dbReference type="PANTHER" id="PTHR38598:SF1">
    <property type="entry name" value="INNER MEMBRANE PROTEIN YJCH"/>
    <property type="match status" value="1"/>
</dbReference>
<name>A0A6V8LPX1_9BACT</name>
<dbReference type="InterPro" id="IPR007436">
    <property type="entry name" value="DUF485"/>
</dbReference>
<dbReference type="Pfam" id="PF04341">
    <property type="entry name" value="DUF485"/>
    <property type="match status" value="1"/>
</dbReference>
<sequence>MQPHSIDQNEFKDLVRKKWSVSLSMTALMLVIYFGFILLLAFNKHVLAQKIGEHMTLGIPIGLAVILSACVMTGLYVRWANTSYDRSVKSILDHMKG</sequence>
<dbReference type="RefSeq" id="WP_173081657.1">
    <property type="nucleotide sequence ID" value="NZ_BLTE01000002.1"/>
</dbReference>
<reference evidence="2 3" key="2">
    <citation type="submission" date="2020-05" db="EMBL/GenBank/DDBJ databases">
        <title>Draft genome sequence of Desulfovibrio sp. strainFSS-1.</title>
        <authorList>
            <person name="Shimoshige H."/>
            <person name="Kobayashi H."/>
            <person name="Maekawa T."/>
        </authorList>
    </citation>
    <scope>NUCLEOTIDE SEQUENCE [LARGE SCALE GENOMIC DNA]</scope>
    <source>
        <strain evidence="2 3">SIID29052-01</strain>
    </source>
</reference>
<keyword evidence="1" id="KW-0472">Membrane</keyword>
<reference evidence="2 3" key="1">
    <citation type="submission" date="2020-04" db="EMBL/GenBank/DDBJ databases">
        <authorList>
            <consortium name="Desulfovibrio sp. FSS-1 genome sequencing consortium"/>
            <person name="Shimoshige H."/>
            <person name="Kobayashi H."/>
            <person name="Maekawa T."/>
        </authorList>
    </citation>
    <scope>NUCLEOTIDE SEQUENCE [LARGE SCALE GENOMIC DNA]</scope>
    <source>
        <strain evidence="2 3">SIID29052-01</strain>
    </source>
</reference>
<evidence type="ECO:0000256" key="1">
    <source>
        <dbReference type="SAM" id="Phobius"/>
    </source>
</evidence>
<proteinExistence type="predicted"/>
<dbReference type="GO" id="GO:0005886">
    <property type="term" value="C:plasma membrane"/>
    <property type="evidence" value="ECO:0007669"/>
    <property type="project" value="TreeGrafter"/>
</dbReference>
<comment type="caution">
    <text evidence="2">The sequence shown here is derived from an EMBL/GenBank/DDBJ whole genome shotgun (WGS) entry which is preliminary data.</text>
</comment>
<feature type="transmembrane region" description="Helical" evidence="1">
    <location>
        <begin position="54"/>
        <end position="77"/>
    </location>
</feature>
<keyword evidence="1" id="KW-0812">Transmembrane</keyword>